<proteinExistence type="predicted"/>
<accession>A0A9X3S5X3</accession>
<dbReference type="EMBL" id="JAPDDP010000004">
    <property type="protein sequence ID" value="MDA0179389.1"/>
    <property type="molecule type" value="Genomic_DNA"/>
</dbReference>
<dbReference type="Proteomes" id="UP001147653">
    <property type="component" value="Unassembled WGS sequence"/>
</dbReference>
<protein>
    <submittedName>
        <fullName evidence="1">Uncharacterized protein</fullName>
    </submittedName>
</protein>
<dbReference type="RefSeq" id="WP_270023662.1">
    <property type="nucleotide sequence ID" value="NZ_JAPDDP010000004.1"/>
</dbReference>
<evidence type="ECO:0000313" key="2">
    <source>
        <dbReference type="Proteomes" id="UP001147653"/>
    </source>
</evidence>
<organism evidence="1 2">
    <name type="scientific">Solirubrobacter phytolaccae</name>
    <dbReference type="NCBI Taxonomy" id="1404360"/>
    <lineage>
        <taxon>Bacteria</taxon>
        <taxon>Bacillati</taxon>
        <taxon>Actinomycetota</taxon>
        <taxon>Thermoleophilia</taxon>
        <taxon>Solirubrobacterales</taxon>
        <taxon>Solirubrobacteraceae</taxon>
        <taxon>Solirubrobacter</taxon>
    </lineage>
</organism>
<name>A0A9X3S5X3_9ACTN</name>
<dbReference type="AlphaFoldDB" id="A0A9X3S5X3"/>
<comment type="caution">
    <text evidence="1">The sequence shown here is derived from an EMBL/GenBank/DDBJ whole genome shotgun (WGS) entry which is preliminary data.</text>
</comment>
<keyword evidence="2" id="KW-1185">Reference proteome</keyword>
<gene>
    <name evidence="1" type="ORF">OJ997_03700</name>
</gene>
<sequence>MRWLIFAFTLTVTFTTFALVSFVDLPEPEDEQVQQFPNHEPESDEEKAAAGAALAFVHALNRERPADACRVVAEPLTTAMRCTKRPRIPRDLQVSAIDRVRVFNIRLQGATGEAWVSGTSPGPALSISVRRVDDAWRVVANNGGFGLA</sequence>
<reference evidence="1" key="1">
    <citation type="submission" date="2022-10" db="EMBL/GenBank/DDBJ databases">
        <title>The WGS of Solirubrobacter phytolaccae KCTC 29190.</title>
        <authorList>
            <person name="Jiang Z."/>
        </authorList>
    </citation>
    <scope>NUCLEOTIDE SEQUENCE</scope>
    <source>
        <strain evidence="1">KCTC 29190</strain>
    </source>
</reference>
<evidence type="ECO:0000313" key="1">
    <source>
        <dbReference type="EMBL" id="MDA0179389.1"/>
    </source>
</evidence>